<dbReference type="EMBL" id="JABEMB010000006">
    <property type="protein sequence ID" value="NNH03522.1"/>
    <property type="molecule type" value="Genomic_DNA"/>
</dbReference>
<dbReference type="AlphaFoldDB" id="A0A7Y2Q0Q2"/>
<dbReference type="InterPro" id="IPR029044">
    <property type="entry name" value="Nucleotide-diphossugar_trans"/>
</dbReference>
<dbReference type="InterPro" id="IPR025877">
    <property type="entry name" value="MobA-like_NTP_Trfase"/>
</dbReference>
<proteinExistence type="predicted"/>
<evidence type="ECO:0000313" key="2">
    <source>
        <dbReference type="EMBL" id="NNH03522.1"/>
    </source>
</evidence>
<sequence>MSDRFCGFVLAAGAGTRFGGPKALVRTADGTPWIHRAVAALRDGGCDDVLVGVGADADRAEVLVPADALPVRVSEWREGVAATLRAGLTAAAHTGADAVVVVTVDTPDLPSAAVGRLIASSGAEASRVLLQATYDGVPGHPVVIGRDHWSAVAATVAGDAGARTYLRAHGAGVVECGDLWSGDDIDVPE</sequence>
<dbReference type="PANTHER" id="PTHR43777">
    <property type="entry name" value="MOLYBDENUM COFACTOR CYTIDYLYLTRANSFERASE"/>
    <property type="match status" value="1"/>
</dbReference>
<comment type="caution">
    <text evidence="2">The sequence shown here is derived from an EMBL/GenBank/DDBJ whole genome shotgun (WGS) entry which is preliminary data.</text>
</comment>
<dbReference type="Proteomes" id="UP000543598">
    <property type="component" value="Unassembled WGS sequence"/>
</dbReference>
<dbReference type="SUPFAM" id="SSF53448">
    <property type="entry name" value="Nucleotide-diphospho-sugar transferases"/>
    <property type="match status" value="1"/>
</dbReference>
<keyword evidence="3" id="KW-1185">Reference proteome</keyword>
<gene>
    <name evidence="2" type="ORF">HLA99_06605</name>
</gene>
<keyword evidence="2" id="KW-0808">Transferase</keyword>
<dbReference type="Gene3D" id="3.90.550.10">
    <property type="entry name" value="Spore Coat Polysaccharide Biosynthesis Protein SpsA, Chain A"/>
    <property type="match status" value="1"/>
</dbReference>
<feature type="domain" description="MobA-like NTP transferase" evidence="1">
    <location>
        <begin position="7"/>
        <end position="169"/>
    </location>
</feature>
<organism evidence="2 3">
    <name type="scientific">Microbacterium ulmi</name>
    <dbReference type="NCBI Taxonomy" id="179095"/>
    <lineage>
        <taxon>Bacteria</taxon>
        <taxon>Bacillati</taxon>
        <taxon>Actinomycetota</taxon>
        <taxon>Actinomycetes</taxon>
        <taxon>Micrococcales</taxon>
        <taxon>Microbacteriaceae</taxon>
        <taxon>Microbacterium</taxon>
    </lineage>
</organism>
<dbReference type="Pfam" id="PF12804">
    <property type="entry name" value="NTP_transf_3"/>
    <property type="match status" value="1"/>
</dbReference>
<dbReference type="RefSeq" id="WP_167037221.1">
    <property type="nucleotide sequence ID" value="NZ_BAAANA010000001.1"/>
</dbReference>
<dbReference type="PANTHER" id="PTHR43777:SF1">
    <property type="entry name" value="MOLYBDENUM COFACTOR CYTIDYLYLTRANSFERASE"/>
    <property type="match status" value="1"/>
</dbReference>
<protein>
    <submittedName>
        <fullName evidence="2">NTP transferase domain-containing protein</fullName>
    </submittedName>
</protein>
<name>A0A7Y2Q0Q2_9MICO</name>
<dbReference type="GO" id="GO:0016779">
    <property type="term" value="F:nucleotidyltransferase activity"/>
    <property type="evidence" value="ECO:0007669"/>
    <property type="project" value="UniProtKB-ARBA"/>
</dbReference>
<reference evidence="2 3" key="1">
    <citation type="submission" date="2020-05" db="EMBL/GenBank/DDBJ databases">
        <title>MicrobeNet Type strains.</title>
        <authorList>
            <person name="Nicholson A.C."/>
        </authorList>
    </citation>
    <scope>NUCLEOTIDE SEQUENCE [LARGE SCALE GENOMIC DNA]</scope>
    <source>
        <strain evidence="2 3">JCM 14282</strain>
    </source>
</reference>
<accession>A0A7Y2Q0Q2</accession>
<evidence type="ECO:0000259" key="1">
    <source>
        <dbReference type="Pfam" id="PF12804"/>
    </source>
</evidence>
<evidence type="ECO:0000313" key="3">
    <source>
        <dbReference type="Proteomes" id="UP000543598"/>
    </source>
</evidence>